<dbReference type="InterPro" id="IPR037150">
    <property type="entry name" value="H-NS_C_dom_sf"/>
</dbReference>
<accession>A0A0F9UB68</accession>
<dbReference type="GO" id="GO:0003677">
    <property type="term" value="F:DNA binding"/>
    <property type="evidence" value="ECO:0007669"/>
    <property type="project" value="InterPro"/>
</dbReference>
<proteinExistence type="predicted"/>
<feature type="compositionally biased region" description="Basic residues" evidence="1">
    <location>
        <begin position="80"/>
        <end position="93"/>
    </location>
</feature>
<evidence type="ECO:0000313" key="3">
    <source>
        <dbReference type="EMBL" id="KKN90425.1"/>
    </source>
</evidence>
<name>A0A0F9UB68_9ZZZZ</name>
<dbReference type="SUPFAM" id="SSF81273">
    <property type="entry name" value="H-NS histone-like proteins"/>
    <property type="match status" value="1"/>
</dbReference>
<feature type="region of interest" description="Disordered" evidence="1">
    <location>
        <begin position="77"/>
        <end position="106"/>
    </location>
</feature>
<dbReference type="SMART" id="SM00528">
    <property type="entry name" value="HNS"/>
    <property type="match status" value="1"/>
</dbReference>
<evidence type="ECO:0000259" key="2">
    <source>
        <dbReference type="SMART" id="SM00528"/>
    </source>
</evidence>
<dbReference type="AlphaFoldDB" id="A0A0F9UB68"/>
<dbReference type="Pfam" id="PF00816">
    <property type="entry name" value="Histone_HNS"/>
    <property type="match status" value="1"/>
</dbReference>
<comment type="caution">
    <text evidence="3">The sequence shown here is derived from an EMBL/GenBank/DDBJ whole genome shotgun (WGS) entry which is preliminary data.</text>
</comment>
<feature type="domain" description="DNA-binding protein H-NS-like C-terminal" evidence="2">
    <location>
        <begin position="87"/>
        <end position="132"/>
    </location>
</feature>
<protein>
    <recommendedName>
        <fullName evidence="2">DNA-binding protein H-NS-like C-terminal domain-containing protein</fullName>
    </recommendedName>
</protein>
<gene>
    <name evidence="3" type="ORF">LCGC14_0227940</name>
</gene>
<organism evidence="3">
    <name type="scientific">marine sediment metagenome</name>
    <dbReference type="NCBI Taxonomy" id="412755"/>
    <lineage>
        <taxon>unclassified sequences</taxon>
        <taxon>metagenomes</taxon>
        <taxon>ecological metagenomes</taxon>
    </lineage>
</organism>
<evidence type="ECO:0000256" key="1">
    <source>
        <dbReference type="SAM" id="MobiDB-lite"/>
    </source>
</evidence>
<sequence>MNTNETTTLPTLNELKDLPKSQLTRYIQKVQKVVDNYPYMKSAEVFPDVKKLLDAKGITFDEFVNYLKKEGKIGIDAKKPKPARKAKKPKKPAAPKYQSLENPSVTWTGKGRRPVWFNEHVTKGGTPEELLIA</sequence>
<dbReference type="EMBL" id="LAZR01000110">
    <property type="protein sequence ID" value="KKN90425.1"/>
    <property type="molecule type" value="Genomic_DNA"/>
</dbReference>
<dbReference type="Gene3D" id="4.10.430.10">
    <property type="entry name" value="Histone-like protein H-NS, C-terminal domain"/>
    <property type="match status" value="1"/>
</dbReference>
<dbReference type="InterPro" id="IPR027444">
    <property type="entry name" value="H-NS_C_dom"/>
</dbReference>
<reference evidence="3" key="1">
    <citation type="journal article" date="2015" name="Nature">
        <title>Complex archaea that bridge the gap between prokaryotes and eukaryotes.</title>
        <authorList>
            <person name="Spang A."/>
            <person name="Saw J.H."/>
            <person name="Jorgensen S.L."/>
            <person name="Zaremba-Niedzwiedzka K."/>
            <person name="Martijn J."/>
            <person name="Lind A.E."/>
            <person name="van Eijk R."/>
            <person name="Schleper C."/>
            <person name="Guy L."/>
            <person name="Ettema T.J."/>
        </authorList>
    </citation>
    <scope>NUCLEOTIDE SEQUENCE</scope>
</reference>